<name>A0A3R6AEP0_9FIRM</name>
<evidence type="ECO:0000256" key="1">
    <source>
        <dbReference type="SAM" id="Phobius"/>
    </source>
</evidence>
<evidence type="ECO:0000313" key="3">
    <source>
        <dbReference type="Proteomes" id="UP000283492"/>
    </source>
</evidence>
<dbReference type="EMBL" id="QSFX01000012">
    <property type="protein sequence ID" value="RHA88977.1"/>
    <property type="molecule type" value="Genomic_DNA"/>
</dbReference>
<keyword evidence="1" id="KW-0472">Membrane</keyword>
<feature type="transmembrane region" description="Helical" evidence="1">
    <location>
        <begin position="182"/>
        <end position="201"/>
    </location>
</feature>
<accession>A0A3R6AEP0</accession>
<feature type="transmembrane region" description="Helical" evidence="1">
    <location>
        <begin position="68"/>
        <end position="88"/>
    </location>
</feature>
<protein>
    <submittedName>
        <fullName evidence="2">Uncharacterized protein</fullName>
    </submittedName>
</protein>
<sequence>MINEVKRRLNDLEKNGYPLKRAMYIEKNPAREKDLTKKYETLRKIWLICFAIIILGAIENFSNDPVRISIMLCIWWISVAYAIGVMGIQISENAFIRKNGVKIQARIIAVTPDERKKNIVWYAFYADGEYHVCPGIFAMHCSKKQAEEMKERNCDIWYARDQWDVVSDRNNLQAIRSFRENIIACLVMILLGIVSELALVVL</sequence>
<gene>
    <name evidence="2" type="ORF">DW914_08125</name>
</gene>
<proteinExistence type="predicted"/>
<comment type="caution">
    <text evidence="2">The sequence shown here is derived from an EMBL/GenBank/DDBJ whole genome shotgun (WGS) entry which is preliminary data.</text>
</comment>
<dbReference type="RefSeq" id="WP_118581265.1">
    <property type="nucleotide sequence ID" value="NZ_CABJFX010000012.1"/>
</dbReference>
<dbReference type="AlphaFoldDB" id="A0A3R6AEP0"/>
<keyword evidence="1" id="KW-1133">Transmembrane helix</keyword>
<feature type="transmembrane region" description="Helical" evidence="1">
    <location>
        <begin position="45"/>
        <end position="62"/>
    </location>
</feature>
<keyword evidence="1" id="KW-0812">Transmembrane</keyword>
<organism evidence="2 3">
    <name type="scientific">Roseburia inulinivorans</name>
    <dbReference type="NCBI Taxonomy" id="360807"/>
    <lineage>
        <taxon>Bacteria</taxon>
        <taxon>Bacillati</taxon>
        <taxon>Bacillota</taxon>
        <taxon>Clostridia</taxon>
        <taxon>Lachnospirales</taxon>
        <taxon>Lachnospiraceae</taxon>
        <taxon>Roseburia</taxon>
    </lineage>
</organism>
<evidence type="ECO:0000313" key="2">
    <source>
        <dbReference type="EMBL" id="RHA88977.1"/>
    </source>
</evidence>
<reference evidence="2 3" key="1">
    <citation type="submission" date="2018-08" db="EMBL/GenBank/DDBJ databases">
        <title>A genome reference for cultivated species of the human gut microbiota.</title>
        <authorList>
            <person name="Zou Y."/>
            <person name="Xue W."/>
            <person name="Luo G."/>
        </authorList>
    </citation>
    <scope>NUCLEOTIDE SEQUENCE [LARGE SCALE GENOMIC DNA]</scope>
    <source>
        <strain evidence="2 3">AM42-1AC</strain>
    </source>
</reference>
<dbReference type="Proteomes" id="UP000283492">
    <property type="component" value="Unassembled WGS sequence"/>
</dbReference>